<evidence type="ECO:0000256" key="3">
    <source>
        <dbReference type="ARBA" id="ARBA00022475"/>
    </source>
</evidence>
<accession>Q1YHB4</accession>
<dbReference type="GO" id="GO:0005886">
    <property type="term" value="C:plasma membrane"/>
    <property type="evidence" value="ECO:0007669"/>
    <property type="project" value="UniProtKB-SubCell"/>
</dbReference>
<feature type="transmembrane region" description="Helical" evidence="7">
    <location>
        <begin position="63"/>
        <end position="84"/>
    </location>
</feature>
<evidence type="ECO:0000256" key="4">
    <source>
        <dbReference type="ARBA" id="ARBA00022692"/>
    </source>
</evidence>
<dbReference type="Pfam" id="PF00528">
    <property type="entry name" value="BPD_transp_1"/>
    <property type="match status" value="1"/>
</dbReference>
<organism evidence="9 10">
    <name type="scientific">Aurantimonas manganoxydans (strain ATCC BAA-1229 / DSM 21871 / SI85-9A1)</name>
    <dbReference type="NCBI Taxonomy" id="287752"/>
    <lineage>
        <taxon>Bacteria</taxon>
        <taxon>Pseudomonadati</taxon>
        <taxon>Pseudomonadota</taxon>
        <taxon>Alphaproteobacteria</taxon>
        <taxon>Hyphomicrobiales</taxon>
        <taxon>Aurantimonadaceae</taxon>
        <taxon>Aurantimonas</taxon>
    </lineage>
</organism>
<dbReference type="InterPro" id="IPR035906">
    <property type="entry name" value="MetI-like_sf"/>
</dbReference>
<dbReference type="GO" id="GO:0055085">
    <property type="term" value="P:transmembrane transport"/>
    <property type="evidence" value="ECO:0007669"/>
    <property type="project" value="InterPro"/>
</dbReference>
<comment type="caution">
    <text evidence="9">The sequence shown here is derived from an EMBL/GenBank/DDBJ whole genome shotgun (WGS) entry which is preliminary data.</text>
</comment>
<dbReference type="HOGENOM" id="CLU_046113_1_1_5"/>
<dbReference type="Gene3D" id="1.10.3720.10">
    <property type="entry name" value="MetI-like"/>
    <property type="match status" value="1"/>
</dbReference>
<dbReference type="Proteomes" id="UP000000321">
    <property type="component" value="Unassembled WGS sequence"/>
</dbReference>
<dbReference type="InterPro" id="IPR000515">
    <property type="entry name" value="MetI-like"/>
</dbReference>
<feature type="transmembrane region" description="Helical" evidence="7">
    <location>
        <begin position="164"/>
        <end position="186"/>
    </location>
</feature>
<keyword evidence="6 7" id="KW-0472">Membrane</keyword>
<evidence type="ECO:0000313" key="9">
    <source>
        <dbReference type="EMBL" id="EAS49665.1"/>
    </source>
</evidence>
<evidence type="ECO:0000256" key="6">
    <source>
        <dbReference type="ARBA" id="ARBA00023136"/>
    </source>
</evidence>
<dbReference type="SUPFAM" id="SSF161098">
    <property type="entry name" value="MetI-like"/>
    <property type="match status" value="1"/>
</dbReference>
<evidence type="ECO:0000313" key="10">
    <source>
        <dbReference type="Proteomes" id="UP000000321"/>
    </source>
</evidence>
<feature type="transmembrane region" description="Helical" evidence="7">
    <location>
        <begin position="286"/>
        <end position="309"/>
    </location>
</feature>
<evidence type="ECO:0000256" key="5">
    <source>
        <dbReference type="ARBA" id="ARBA00022989"/>
    </source>
</evidence>
<gene>
    <name evidence="9" type="ORF">SI859A1_00323</name>
</gene>
<comment type="subcellular location">
    <subcellularLocation>
        <location evidence="1 7">Cell membrane</location>
        <topology evidence="1 7">Multi-pass membrane protein</topology>
    </subcellularLocation>
</comment>
<dbReference type="RefSeq" id="WP_009208204.1">
    <property type="nucleotide sequence ID" value="NZ_BBWP01000031.1"/>
</dbReference>
<dbReference type="PANTHER" id="PTHR30151">
    <property type="entry name" value="ALKANE SULFONATE ABC TRANSPORTER-RELATED, MEMBRANE SUBUNIT"/>
    <property type="match status" value="1"/>
</dbReference>
<proteinExistence type="inferred from homology"/>
<feature type="transmembrane region" description="Helical" evidence="7">
    <location>
        <begin position="198"/>
        <end position="220"/>
    </location>
</feature>
<dbReference type="EMBL" id="AAPJ01000004">
    <property type="protein sequence ID" value="EAS49665.1"/>
    <property type="molecule type" value="Genomic_DNA"/>
</dbReference>
<dbReference type="BioCyc" id="AURANTIMONAS:SI859A1_00323-MONOMER"/>
<keyword evidence="10" id="KW-1185">Reference proteome</keyword>
<feature type="domain" description="ABC transmembrane type-1" evidence="8">
    <location>
        <begin position="157"/>
        <end position="351"/>
    </location>
</feature>
<evidence type="ECO:0000259" key="8">
    <source>
        <dbReference type="PROSITE" id="PS50928"/>
    </source>
</evidence>
<feature type="transmembrane region" description="Helical" evidence="7">
    <location>
        <begin position="329"/>
        <end position="347"/>
    </location>
</feature>
<name>Q1YHB4_AURMS</name>
<dbReference type="OrthoDB" id="8138334at2"/>
<evidence type="ECO:0000256" key="7">
    <source>
        <dbReference type="RuleBase" id="RU363032"/>
    </source>
</evidence>
<keyword evidence="4 7" id="KW-0812">Transmembrane</keyword>
<keyword evidence="5 7" id="KW-1133">Transmembrane helix</keyword>
<feature type="transmembrane region" description="Helical" evidence="7">
    <location>
        <begin position="32"/>
        <end position="51"/>
    </location>
</feature>
<reference evidence="9 10" key="1">
    <citation type="journal article" date="2008" name="Appl. Environ. Microbiol.">
        <title>Genomic insights into Mn(II) oxidation by the marine alphaproteobacterium Aurantimonas sp. strain SI85-9A1.</title>
        <authorList>
            <person name="Dick G.J."/>
            <person name="Podell S."/>
            <person name="Johnson H.A."/>
            <person name="Rivera-Espinoza Y."/>
            <person name="Bernier-Latmani R."/>
            <person name="McCarthy J.K."/>
            <person name="Torpey J.W."/>
            <person name="Clement B.G."/>
            <person name="Gaasterland T."/>
            <person name="Tebo B.M."/>
        </authorList>
    </citation>
    <scope>NUCLEOTIDE SEQUENCE [LARGE SCALE GENOMIC DNA]</scope>
    <source>
        <strain evidence="9 10">SI85-9A1</strain>
    </source>
</reference>
<protein>
    <submittedName>
        <fullName evidence="9">Permease protein, ABC-type nitrate/sulfonate/bicarbonate transport system</fullName>
    </submittedName>
</protein>
<keyword evidence="3" id="KW-1003">Cell membrane</keyword>
<sequence>MSTASDFMGDELSPAERRVVKREKRMSRITRATGPLTAIGLGWSVPVMKIAAGDDARSNLRALWQSLIVPLIGIVAFLAAWAALAPQVQTSLGTVPGPVQVWQQVGSLYDDYQRGRQDRVAFYERQDARNAKLVEQGMADRVKTRSYTGAPTYPEQILTSLKTVFLGFVLATIIAIPVGIACGLSATINGALNPLIQIFKPVSPLAWLPIVTMIVSALYVNASDAVPKSMVVSAITVTLCSLWPTLINTALGVASIDKDLVNVGKVLQLPTHKTITKLVLPSAMPLIFTGLRLSLGVGWMVLIAAEMLAQNPGLGKFVWDEFQNGSSDSLARIIVAVITIGIVGFMLDRIMAALQTAFTFTSNR</sequence>
<keyword evidence="2 7" id="KW-0813">Transport</keyword>
<evidence type="ECO:0000256" key="2">
    <source>
        <dbReference type="ARBA" id="ARBA00022448"/>
    </source>
</evidence>
<dbReference type="PANTHER" id="PTHR30151:SF7">
    <property type="entry name" value="NITRATE IMPORT PERMEASE PROTEIN NRTB"/>
    <property type="match status" value="1"/>
</dbReference>
<dbReference type="PROSITE" id="PS50928">
    <property type="entry name" value="ABC_TM1"/>
    <property type="match status" value="1"/>
</dbReference>
<evidence type="ECO:0000256" key="1">
    <source>
        <dbReference type="ARBA" id="ARBA00004651"/>
    </source>
</evidence>
<comment type="similarity">
    <text evidence="7">Belongs to the binding-protein-dependent transport system permease family.</text>
</comment>
<dbReference type="CDD" id="cd06261">
    <property type="entry name" value="TM_PBP2"/>
    <property type="match status" value="1"/>
</dbReference>
<dbReference type="AlphaFoldDB" id="Q1YHB4"/>